<dbReference type="OrthoDB" id="1112705at2759"/>
<dbReference type="PANTHER" id="PTHR33248">
    <property type="entry name" value="ZINC ION-BINDING PROTEIN"/>
    <property type="match status" value="1"/>
</dbReference>
<evidence type="ECO:0000313" key="7">
    <source>
        <dbReference type="Proteomes" id="UP000886595"/>
    </source>
</evidence>
<comment type="caution">
    <text evidence="6">The sequence shown here is derived from an EMBL/GenBank/DDBJ whole genome shotgun (WGS) entry which is preliminary data.</text>
</comment>
<keyword evidence="2 4" id="KW-0863">Zinc-finger</keyword>
<gene>
    <name evidence="6" type="ORF">Bca52824_032892</name>
</gene>
<keyword evidence="3" id="KW-0862">Zinc</keyword>
<evidence type="ECO:0000259" key="5">
    <source>
        <dbReference type="PROSITE" id="PS51999"/>
    </source>
</evidence>
<evidence type="ECO:0000256" key="1">
    <source>
        <dbReference type="ARBA" id="ARBA00022723"/>
    </source>
</evidence>
<dbReference type="PROSITE" id="PS51999">
    <property type="entry name" value="ZF_GRF"/>
    <property type="match status" value="1"/>
</dbReference>
<name>A0A8X7SD83_BRACI</name>
<evidence type="ECO:0000256" key="3">
    <source>
        <dbReference type="ARBA" id="ARBA00022833"/>
    </source>
</evidence>
<accession>A0A8X7SD83</accession>
<dbReference type="InterPro" id="IPR010666">
    <property type="entry name" value="Znf_GRF"/>
</dbReference>
<keyword evidence="7" id="KW-1185">Reference proteome</keyword>
<evidence type="ECO:0000313" key="6">
    <source>
        <dbReference type="EMBL" id="KAG2304241.1"/>
    </source>
</evidence>
<sequence>MTNRNNNGAIPSRCWCGKGIVIYVSKTEENPYRRFFRCEIGLQRKKENHLFKWVDEALLDEIERMKEHQARVDEEIEDLRISMKKTAQEEVMNHKNSLDVGCVGTLFGLLCLWSKYD</sequence>
<feature type="domain" description="GRF-type" evidence="5">
    <location>
        <begin position="14"/>
        <end position="57"/>
    </location>
</feature>
<dbReference type="Proteomes" id="UP000886595">
    <property type="component" value="Unassembled WGS sequence"/>
</dbReference>
<dbReference type="EMBL" id="JAAMPC010000007">
    <property type="protein sequence ID" value="KAG2304241.1"/>
    <property type="molecule type" value="Genomic_DNA"/>
</dbReference>
<dbReference type="AlphaFoldDB" id="A0A8X7SD83"/>
<protein>
    <recommendedName>
        <fullName evidence="5">GRF-type domain-containing protein</fullName>
    </recommendedName>
</protein>
<evidence type="ECO:0000256" key="4">
    <source>
        <dbReference type="PROSITE-ProRule" id="PRU01343"/>
    </source>
</evidence>
<organism evidence="6 7">
    <name type="scientific">Brassica carinata</name>
    <name type="common">Ethiopian mustard</name>
    <name type="synonym">Abyssinian cabbage</name>
    <dbReference type="NCBI Taxonomy" id="52824"/>
    <lineage>
        <taxon>Eukaryota</taxon>
        <taxon>Viridiplantae</taxon>
        <taxon>Streptophyta</taxon>
        <taxon>Embryophyta</taxon>
        <taxon>Tracheophyta</taxon>
        <taxon>Spermatophyta</taxon>
        <taxon>Magnoliopsida</taxon>
        <taxon>eudicotyledons</taxon>
        <taxon>Gunneridae</taxon>
        <taxon>Pentapetalae</taxon>
        <taxon>rosids</taxon>
        <taxon>malvids</taxon>
        <taxon>Brassicales</taxon>
        <taxon>Brassicaceae</taxon>
        <taxon>Brassiceae</taxon>
        <taxon>Brassica</taxon>
    </lineage>
</organism>
<dbReference type="GO" id="GO:0008270">
    <property type="term" value="F:zinc ion binding"/>
    <property type="evidence" value="ECO:0007669"/>
    <property type="project" value="UniProtKB-KW"/>
</dbReference>
<evidence type="ECO:0000256" key="2">
    <source>
        <dbReference type="ARBA" id="ARBA00022771"/>
    </source>
</evidence>
<keyword evidence="1" id="KW-0479">Metal-binding</keyword>
<reference evidence="6 7" key="1">
    <citation type="submission" date="2020-02" db="EMBL/GenBank/DDBJ databases">
        <authorList>
            <person name="Ma Q."/>
            <person name="Huang Y."/>
            <person name="Song X."/>
            <person name="Pei D."/>
        </authorList>
    </citation>
    <scope>NUCLEOTIDE SEQUENCE [LARGE SCALE GENOMIC DNA]</scope>
    <source>
        <strain evidence="6">Sxm20200214</strain>
        <tissue evidence="6">Leaf</tissue>
    </source>
</reference>
<proteinExistence type="predicted"/>